<protein>
    <submittedName>
        <fullName evidence="2">Uncharacterized protein</fullName>
    </submittedName>
</protein>
<keyword evidence="1" id="KW-0812">Transmembrane</keyword>
<dbReference type="EMBL" id="CAJJDN010000002">
    <property type="protein sequence ID" value="CAD8046713.1"/>
    <property type="molecule type" value="Genomic_DNA"/>
</dbReference>
<evidence type="ECO:0000256" key="1">
    <source>
        <dbReference type="SAM" id="Phobius"/>
    </source>
</evidence>
<proteinExistence type="predicted"/>
<dbReference type="AlphaFoldDB" id="A0A8S1JVT1"/>
<keyword evidence="1" id="KW-0472">Membrane</keyword>
<feature type="transmembrane region" description="Helical" evidence="1">
    <location>
        <begin position="10"/>
        <end position="27"/>
    </location>
</feature>
<dbReference type="Proteomes" id="UP000692954">
    <property type="component" value="Unassembled WGS sequence"/>
</dbReference>
<sequence>MNYSFRTRDLVLFLLIIQLACHLIIHWDQYNCDVYGNVQICVWIVIVLLRQLFQHSQYNKWALLMTLLIAGETVSINVIAVQQENCLQKPTFIFYCVIGYFLTISSFSKLLSLSKKPQIAKVIDSTTL</sequence>
<accession>A0A8S1JVT1</accession>
<dbReference type="OrthoDB" id="301547at2759"/>
<reference evidence="2" key="1">
    <citation type="submission" date="2021-01" db="EMBL/GenBank/DDBJ databases">
        <authorList>
            <consortium name="Genoscope - CEA"/>
            <person name="William W."/>
        </authorList>
    </citation>
    <scope>NUCLEOTIDE SEQUENCE</scope>
</reference>
<organism evidence="2 3">
    <name type="scientific">Paramecium sonneborni</name>
    <dbReference type="NCBI Taxonomy" id="65129"/>
    <lineage>
        <taxon>Eukaryota</taxon>
        <taxon>Sar</taxon>
        <taxon>Alveolata</taxon>
        <taxon>Ciliophora</taxon>
        <taxon>Intramacronucleata</taxon>
        <taxon>Oligohymenophorea</taxon>
        <taxon>Peniculida</taxon>
        <taxon>Parameciidae</taxon>
        <taxon>Paramecium</taxon>
    </lineage>
</organism>
<name>A0A8S1JVT1_9CILI</name>
<evidence type="ECO:0000313" key="2">
    <source>
        <dbReference type="EMBL" id="CAD8046713.1"/>
    </source>
</evidence>
<feature type="transmembrane region" description="Helical" evidence="1">
    <location>
        <begin position="92"/>
        <end position="111"/>
    </location>
</feature>
<comment type="caution">
    <text evidence="2">The sequence shown here is derived from an EMBL/GenBank/DDBJ whole genome shotgun (WGS) entry which is preliminary data.</text>
</comment>
<feature type="transmembrane region" description="Helical" evidence="1">
    <location>
        <begin position="33"/>
        <end position="49"/>
    </location>
</feature>
<keyword evidence="1" id="KW-1133">Transmembrane helix</keyword>
<gene>
    <name evidence="2" type="ORF">PSON_ATCC_30995.1.T0020029</name>
</gene>
<keyword evidence="3" id="KW-1185">Reference proteome</keyword>
<evidence type="ECO:0000313" key="3">
    <source>
        <dbReference type="Proteomes" id="UP000692954"/>
    </source>
</evidence>